<comment type="caution">
    <text evidence="1">The sequence shown here is derived from an EMBL/GenBank/DDBJ whole genome shotgun (WGS) entry which is preliminary data.</text>
</comment>
<dbReference type="Proteomes" id="UP000192796">
    <property type="component" value="Unassembled WGS sequence"/>
</dbReference>
<organism evidence="1 2">
    <name type="scientific">Niastella vici</name>
    <dbReference type="NCBI Taxonomy" id="1703345"/>
    <lineage>
        <taxon>Bacteria</taxon>
        <taxon>Pseudomonadati</taxon>
        <taxon>Bacteroidota</taxon>
        <taxon>Chitinophagia</taxon>
        <taxon>Chitinophagales</taxon>
        <taxon>Chitinophagaceae</taxon>
        <taxon>Niastella</taxon>
    </lineage>
</organism>
<evidence type="ECO:0000313" key="1">
    <source>
        <dbReference type="EMBL" id="OQP58143.1"/>
    </source>
</evidence>
<dbReference type="Pfam" id="PF10851">
    <property type="entry name" value="DUF2652"/>
    <property type="match status" value="1"/>
</dbReference>
<name>A0A1V9FIF8_9BACT</name>
<accession>A0A1V9FIF8</accession>
<proteinExistence type="predicted"/>
<protein>
    <recommendedName>
        <fullName evidence="3">DUF2652 domain-containing protein</fullName>
    </recommendedName>
</protein>
<gene>
    <name evidence="1" type="ORF">A3860_07395</name>
</gene>
<dbReference type="AlphaFoldDB" id="A0A1V9FIF8"/>
<evidence type="ECO:0000313" key="2">
    <source>
        <dbReference type="Proteomes" id="UP000192796"/>
    </source>
</evidence>
<keyword evidence="2" id="KW-1185">Reference proteome</keyword>
<dbReference type="STRING" id="1703345.A3860_07395"/>
<dbReference type="RefSeq" id="WP_081155289.1">
    <property type="nucleotide sequence ID" value="NZ_LVYD01000102.1"/>
</dbReference>
<sequence length="356" mass="41166">MSTGGLLFIPDISGFTQFVEKTEIEHSQFIIKNLLEALINCNQLGLQVSEIEGDAILFYKFGNPPGSKAIYEQVEKMFCEFHHLLRSISVKRLCQCGACKESEKLSLKVITHQGEFTTYNIKEFSKLIGKDVIRAHQLLKNDIPEHEYWLVTDNLYNQHFKPDELPGWMKWVPGRKEIENDAINFQYVYLSPLLEKVPVESRFPSALQQGKIELVRVYKEVPVDFMQLFYLTVNLDLRPLWVEGVKAIDKMNNPENLVGVAHRCILANRSEVLITSHVRATDTCIEYEETSKDGQRTMHYEYNTTGTGKAMASFVIYIKKNALKLFLFDLFMRKRITRLLENSLNNMVALSKRQQN</sequence>
<reference evidence="1 2" key="1">
    <citation type="submission" date="2016-03" db="EMBL/GenBank/DDBJ databases">
        <title>Niastella vici sp. nov., isolated from farmland soil.</title>
        <authorList>
            <person name="Chen L."/>
            <person name="Wang D."/>
            <person name="Yang S."/>
            <person name="Wang G."/>
        </authorList>
    </citation>
    <scope>NUCLEOTIDE SEQUENCE [LARGE SCALE GENOMIC DNA]</scope>
    <source>
        <strain evidence="1 2">DJ57</strain>
    </source>
</reference>
<evidence type="ECO:0008006" key="3">
    <source>
        <dbReference type="Google" id="ProtNLM"/>
    </source>
</evidence>
<dbReference type="InterPro" id="IPR020503">
    <property type="entry name" value="Uncharacterised_Rv2561"/>
</dbReference>
<dbReference type="OrthoDB" id="625021at2"/>
<dbReference type="EMBL" id="LVYD01000102">
    <property type="protein sequence ID" value="OQP58143.1"/>
    <property type="molecule type" value="Genomic_DNA"/>
</dbReference>